<dbReference type="Pfam" id="PF25138">
    <property type="entry name" value="Phage_H_T_join_3"/>
    <property type="match status" value="1"/>
</dbReference>
<evidence type="ECO:0000313" key="2">
    <source>
        <dbReference type="EMBL" id="KKL10355.1"/>
    </source>
</evidence>
<feature type="non-terminal residue" evidence="2">
    <location>
        <position position="1"/>
    </location>
</feature>
<reference evidence="2" key="1">
    <citation type="journal article" date="2015" name="Nature">
        <title>Complex archaea that bridge the gap between prokaryotes and eukaryotes.</title>
        <authorList>
            <person name="Spang A."/>
            <person name="Saw J.H."/>
            <person name="Jorgensen S.L."/>
            <person name="Zaremba-Niedzwiedzka K."/>
            <person name="Martijn J."/>
            <person name="Lind A.E."/>
            <person name="van Eijk R."/>
            <person name="Schleper C."/>
            <person name="Guy L."/>
            <person name="Ettema T.J."/>
        </authorList>
    </citation>
    <scope>NUCLEOTIDE SEQUENCE</scope>
</reference>
<dbReference type="EMBL" id="LAZR01042093">
    <property type="protein sequence ID" value="KKL10355.1"/>
    <property type="molecule type" value="Genomic_DNA"/>
</dbReference>
<feature type="domain" description="Phage head-tail joining protein" evidence="1">
    <location>
        <begin position="2"/>
        <end position="72"/>
    </location>
</feature>
<proteinExistence type="predicted"/>
<dbReference type="InterPro" id="IPR056942">
    <property type="entry name" value="Phage_H_T_join"/>
</dbReference>
<evidence type="ECO:0000259" key="1">
    <source>
        <dbReference type="Pfam" id="PF25138"/>
    </source>
</evidence>
<comment type="caution">
    <text evidence="2">The sequence shown here is derived from an EMBL/GenBank/DDBJ whole genome shotgun (WGS) entry which is preliminary data.</text>
</comment>
<accession>A0A0F9ALU7</accession>
<organism evidence="2">
    <name type="scientific">marine sediment metagenome</name>
    <dbReference type="NCBI Taxonomy" id="412755"/>
    <lineage>
        <taxon>unclassified sequences</taxon>
        <taxon>metagenomes</taxon>
        <taxon>ecological metagenomes</taxon>
    </lineage>
</organism>
<protein>
    <recommendedName>
        <fullName evidence="1">Phage head-tail joining protein domain-containing protein</fullName>
    </recommendedName>
</protein>
<name>A0A0F9ALU7_9ZZZZ</name>
<sequence length="72" mass="8230">VQVHVRDFLIKAADLVLSEQAVPPQDGDRIKLTLGETTYVFEVMPLGDEPAARWSDRYGYTWRIHTKEIGTE</sequence>
<gene>
    <name evidence="2" type="ORF">LCGC14_2556640</name>
</gene>
<dbReference type="AlphaFoldDB" id="A0A0F9ALU7"/>